<feature type="region of interest" description="Disordered" evidence="8">
    <location>
        <begin position="302"/>
        <end position="336"/>
    </location>
</feature>
<dbReference type="Proteomes" id="UP000191110">
    <property type="component" value="Unassembled WGS sequence"/>
</dbReference>
<name>A0A1T2LAR6_9GAMM</name>
<feature type="compositionally biased region" description="Polar residues" evidence="8">
    <location>
        <begin position="110"/>
        <end position="120"/>
    </location>
</feature>
<evidence type="ECO:0000256" key="1">
    <source>
        <dbReference type="ARBA" id="ARBA00004162"/>
    </source>
</evidence>
<dbReference type="PANTHER" id="PTHR30329:SF21">
    <property type="entry name" value="LIPOPROTEIN YIAD-RELATED"/>
    <property type="match status" value="1"/>
</dbReference>
<evidence type="ECO:0000256" key="4">
    <source>
        <dbReference type="ARBA" id="ARBA00022692"/>
    </source>
</evidence>
<evidence type="ECO:0000313" key="11">
    <source>
        <dbReference type="Proteomes" id="UP000191110"/>
    </source>
</evidence>
<evidence type="ECO:0000256" key="5">
    <source>
        <dbReference type="ARBA" id="ARBA00022989"/>
    </source>
</evidence>
<dbReference type="InterPro" id="IPR025713">
    <property type="entry name" value="MotB-like_N_dom"/>
</dbReference>
<dbReference type="NCBIfam" id="NF006508">
    <property type="entry name" value="PRK08944.1"/>
    <property type="match status" value="1"/>
</dbReference>
<evidence type="ECO:0000256" key="8">
    <source>
        <dbReference type="SAM" id="MobiDB-lite"/>
    </source>
</evidence>
<keyword evidence="11" id="KW-1185">Reference proteome</keyword>
<dbReference type="SUPFAM" id="SSF103088">
    <property type="entry name" value="OmpA-like"/>
    <property type="match status" value="1"/>
</dbReference>
<keyword evidence="3" id="KW-1003">Cell membrane</keyword>
<feature type="compositionally biased region" description="Basic and acidic residues" evidence="8">
    <location>
        <begin position="90"/>
        <end position="104"/>
    </location>
</feature>
<comment type="subcellular location">
    <subcellularLocation>
        <location evidence="1">Cell membrane</location>
        <topology evidence="1">Single-pass membrane protein</topology>
    </subcellularLocation>
</comment>
<feature type="region of interest" description="Disordered" evidence="8">
    <location>
        <begin position="90"/>
        <end position="136"/>
    </location>
</feature>
<reference evidence="10 11" key="1">
    <citation type="submission" date="2016-11" db="EMBL/GenBank/DDBJ databases">
        <title>Mixed transmission modes and dynamic genome evolution in an obligate animal-bacterial symbiosis.</title>
        <authorList>
            <person name="Russell S.L."/>
            <person name="Corbett-Detig R.B."/>
            <person name="Cavanaugh C.M."/>
        </authorList>
    </citation>
    <scope>NUCLEOTIDE SEQUENCE [LARGE SCALE GENOMIC DNA]</scope>
    <source>
        <strain evidence="10">Sveles-Q1</strain>
    </source>
</reference>
<sequence length="456" mass="49801">MPGWVMTFADLMSLLMCFFVLLLSFSEMDVNYYKQVAGSMKDAFGVQRQISSKETPRGVSVIAREFSPGRPDPTPLKVVQQHTTNQMKHYLDLDKGQTSQDKKSVITPIKSASMQGVSRQSEQKKSGKSDGRKESIADKIRAALEKETKAGAVDFEKESDRIIIRLNEKVSFRPGSAFLKRQAIPILEKLGNVLREATGRIIVAGHTDDIQIDTAQFRSNWELSSSRAATVVGELNWTSHIVPERLMIEGHGYTRPLVPNINAENRQKNRRVEITLLQNPDDAAVDENEMVDDSALSEVSEKKAELVGDQRRGLKKGRSDSVVEKTTSFEKGDRKARAEAELAAESEAKAKAEAAAKAKAEAELQAKEAARLEAQRLADEAAIRAGRKPAPIAPQPDKTDAEGPAPATPERPTPSGVSLDPTGGLEESAIEGSFDGAIIELPSLGIERPLVLPPSE</sequence>
<proteinExistence type="inferred from homology"/>
<feature type="compositionally biased region" description="Basic and acidic residues" evidence="8">
    <location>
        <begin position="121"/>
        <end position="136"/>
    </location>
</feature>
<dbReference type="Pfam" id="PF00691">
    <property type="entry name" value="OmpA"/>
    <property type="match status" value="1"/>
</dbReference>
<evidence type="ECO:0000256" key="3">
    <source>
        <dbReference type="ARBA" id="ARBA00022475"/>
    </source>
</evidence>
<accession>A0A1T2LAR6</accession>
<comment type="similarity">
    <text evidence="2">Belongs to the MotB family.</text>
</comment>
<keyword evidence="4" id="KW-0812">Transmembrane</keyword>
<evidence type="ECO:0000313" key="10">
    <source>
        <dbReference type="EMBL" id="OOZ42160.1"/>
    </source>
</evidence>
<feature type="region of interest" description="Disordered" evidence="8">
    <location>
        <begin position="380"/>
        <end position="431"/>
    </location>
</feature>
<organism evidence="10 11">
    <name type="scientific">Solemya pervernicosa gill symbiont</name>
    <dbReference type="NCBI Taxonomy" id="642797"/>
    <lineage>
        <taxon>Bacteria</taxon>
        <taxon>Pseudomonadati</taxon>
        <taxon>Pseudomonadota</taxon>
        <taxon>Gammaproteobacteria</taxon>
        <taxon>sulfur-oxidizing symbionts</taxon>
    </lineage>
</organism>
<dbReference type="EMBL" id="MPRL01000002">
    <property type="protein sequence ID" value="OOZ42160.1"/>
    <property type="molecule type" value="Genomic_DNA"/>
</dbReference>
<comment type="caution">
    <text evidence="10">The sequence shown here is derived from an EMBL/GenBank/DDBJ whole genome shotgun (WGS) entry which is preliminary data.</text>
</comment>
<dbReference type="PANTHER" id="PTHR30329">
    <property type="entry name" value="STATOR ELEMENT OF FLAGELLAR MOTOR COMPLEX"/>
    <property type="match status" value="1"/>
</dbReference>
<gene>
    <name evidence="10" type="ORF">BOW53_00855</name>
</gene>
<keyword evidence="5" id="KW-1133">Transmembrane helix</keyword>
<dbReference type="OrthoDB" id="9815217at2"/>
<dbReference type="AlphaFoldDB" id="A0A1T2LAR6"/>
<dbReference type="InterPro" id="IPR050330">
    <property type="entry name" value="Bact_OuterMem_StrucFunc"/>
</dbReference>
<dbReference type="PROSITE" id="PS51123">
    <property type="entry name" value="OMPA_2"/>
    <property type="match status" value="1"/>
</dbReference>
<dbReference type="InterPro" id="IPR006665">
    <property type="entry name" value="OmpA-like"/>
</dbReference>
<keyword evidence="6 7" id="KW-0472">Membrane</keyword>
<evidence type="ECO:0000259" key="9">
    <source>
        <dbReference type="PROSITE" id="PS51123"/>
    </source>
</evidence>
<dbReference type="InterPro" id="IPR036737">
    <property type="entry name" value="OmpA-like_sf"/>
</dbReference>
<evidence type="ECO:0000256" key="2">
    <source>
        <dbReference type="ARBA" id="ARBA00008914"/>
    </source>
</evidence>
<protein>
    <recommendedName>
        <fullName evidence="9">OmpA-like domain-containing protein</fullName>
    </recommendedName>
</protein>
<dbReference type="Gene3D" id="3.30.1330.60">
    <property type="entry name" value="OmpA-like domain"/>
    <property type="match status" value="1"/>
</dbReference>
<feature type="domain" description="OmpA-like" evidence="9">
    <location>
        <begin position="159"/>
        <end position="280"/>
    </location>
</feature>
<dbReference type="GO" id="GO:0005886">
    <property type="term" value="C:plasma membrane"/>
    <property type="evidence" value="ECO:0007669"/>
    <property type="project" value="UniProtKB-SubCell"/>
</dbReference>
<evidence type="ECO:0000256" key="6">
    <source>
        <dbReference type="ARBA" id="ARBA00023136"/>
    </source>
</evidence>
<evidence type="ECO:0000256" key="7">
    <source>
        <dbReference type="PROSITE-ProRule" id="PRU00473"/>
    </source>
</evidence>
<dbReference type="CDD" id="cd07185">
    <property type="entry name" value="OmpA_C-like"/>
    <property type="match status" value="1"/>
</dbReference>
<dbReference type="Pfam" id="PF13677">
    <property type="entry name" value="MotB_plug"/>
    <property type="match status" value="1"/>
</dbReference>